<sequence length="197" mass="21046">MSIQNNTSMNKLEGKVAIITGGASGIGEVTACLFAKHGARAVVIADVQDELGKKLSESIGANCSTYIHCDVSNEAQVKSLTVVDLDVDQFDRLFAINVRGMALCVKHSARSMIEKKLGPHGIRVNAVSPFAVATPLMCNVHGKDATEIEKIYEQMASLKDVVLKAEDIAEAVLFLACSKESRYITGLDMAVDGGFDV</sequence>
<evidence type="ECO:0000313" key="1">
    <source>
        <dbReference type="EMBL" id="KAI3736737.1"/>
    </source>
</evidence>
<name>A0ACB9CRP2_CICIN</name>
<reference evidence="1 2" key="2">
    <citation type="journal article" date="2022" name="Mol. Ecol. Resour.">
        <title>The genomes of chicory, endive, great burdock and yacon provide insights into Asteraceae paleo-polyploidization history and plant inulin production.</title>
        <authorList>
            <person name="Fan W."/>
            <person name="Wang S."/>
            <person name="Wang H."/>
            <person name="Wang A."/>
            <person name="Jiang F."/>
            <person name="Liu H."/>
            <person name="Zhao H."/>
            <person name="Xu D."/>
            <person name="Zhang Y."/>
        </authorList>
    </citation>
    <scope>NUCLEOTIDE SEQUENCE [LARGE SCALE GENOMIC DNA]</scope>
    <source>
        <strain evidence="2">cv. Punajuju</strain>
        <tissue evidence="1">Leaves</tissue>
    </source>
</reference>
<dbReference type="Proteomes" id="UP001055811">
    <property type="component" value="Linkage Group LG05"/>
</dbReference>
<reference evidence="2" key="1">
    <citation type="journal article" date="2022" name="Mol. Ecol. Resour.">
        <title>The genomes of chicory, endive, great burdock and yacon provide insights into Asteraceae palaeo-polyploidization history and plant inulin production.</title>
        <authorList>
            <person name="Fan W."/>
            <person name="Wang S."/>
            <person name="Wang H."/>
            <person name="Wang A."/>
            <person name="Jiang F."/>
            <person name="Liu H."/>
            <person name="Zhao H."/>
            <person name="Xu D."/>
            <person name="Zhang Y."/>
        </authorList>
    </citation>
    <scope>NUCLEOTIDE SEQUENCE [LARGE SCALE GENOMIC DNA]</scope>
    <source>
        <strain evidence="2">cv. Punajuju</strain>
    </source>
</reference>
<gene>
    <name evidence="1" type="ORF">L2E82_26722</name>
</gene>
<comment type="caution">
    <text evidence="1">The sequence shown here is derived from an EMBL/GenBank/DDBJ whole genome shotgun (WGS) entry which is preliminary data.</text>
</comment>
<protein>
    <submittedName>
        <fullName evidence="1">Uncharacterized protein</fullName>
    </submittedName>
</protein>
<keyword evidence="2" id="KW-1185">Reference proteome</keyword>
<organism evidence="1 2">
    <name type="scientific">Cichorium intybus</name>
    <name type="common">Chicory</name>
    <dbReference type="NCBI Taxonomy" id="13427"/>
    <lineage>
        <taxon>Eukaryota</taxon>
        <taxon>Viridiplantae</taxon>
        <taxon>Streptophyta</taxon>
        <taxon>Embryophyta</taxon>
        <taxon>Tracheophyta</taxon>
        <taxon>Spermatophyta</taxon>
        <taxon>Magnoliopsida</taxon>
        <taxon>eudicotyledons</taxon>
        <taxon>Gunneridae</taxon>
        <taxon>Pentapetalae</taxon>
        <taxon>asterids</taxon>
        <taxon>campanulids</taxon>
        <taxon>Asterales</taxon>
        <taxon>Asteraceae</taxon>
        <taxon>Cichorioideae</taxon>
        <taxon>Cichorieae</taxon>
        <taxon>Cichoriinae</taxon>
        <taxon>Cichorium</taxon>
    </lineage>
</organism>
<dbReference type="EMBL" id="CM042013">
    <property type="protein sequence ID" value="KAI3736737.1"/>
    <property type="molecule type" value="Genomic_DNA"/>
</dbReference>
<evidence type="ECO:0000313" key="2">
    <source>
        <dbReference type="Proteomes" id="UP001055811"/>
    </source>
</evidence>
<proteinExistence type="predicted"/>
<accession>A0ACB9CRP2</accession>